<comment type="caution">
    <text evidence="2">The sequence shown here is derived from an EMBL/GenBank/DDBJ whole genome shotgun (WGS) entry which is preliminary data.</text>
</comment>
<name>A0A0F9R319_9ZZZZ</name>
<sequence>MKGKVDMEAGVCPDKAHTGRNAMMAIGRMVQKWAEEGWIPKTEFLEFSKQFDRLKVCTRLFGEEKDRLRSNEGEEVKRK</sequence>
<accession>A0A0F9R319</accession>
<dbReference type="AlphaFoldDB" id="A0A0F9R319"/>
<gene>
    <name evidence="2" type="ORF">LCGC14_0701400</name>
    <name evidence="1" type="ORF">LCGC14_2283170</name>
</gene>
<evidence type="ECO:0000313" key="1">
    <source>
        <dbReference type="EMBL" id="KKL52665.1"/>
    </source>
</evidence>
<organism evidence="2">
    <name type="scientific">marine sediment metagenome</name>
    <dbReference type="NCBI Taxonomy" id="412755"/>
    <lineage>
        <taxon>unclassified sequences</taxon>
        <taxon>metagenomes</taxon>
        <taxon>ecological metagenomes</taxon>
    </lineage>
</organism>
<evidence type="ECO:0000313" key="2">
    <source>
        <dbReference type="EMBL" id="KKN43597.1"/>
    </source>
</evidence>
<dbReference type="EMBL" id="LAZR01031812">
    <property type="protein sequence ID" value="KKL52665.1"/>
    <property type="molecule type" value="Genomic_DNA"/>
</dbReference>
<dbReference type="EMBL" id="LAZR01001501">
    <property type="protein sequence ID" value="KKN43597.1"/>
    <property type="molecule type" value="Genomic_DNA"/>
</dbReference>
<reference evidence="2" key="1">
    <citation type="journal article" date="2015" name="Nature">
        <title>Complex archaea that bridge the gap between prokaryotes and eukaryotes.</title>
        <authorList>
            <person name="Spang A."/>
            <person name="Saw J.H."/>
            <person name="Jorgensen S.L."/>
            <person name="Zaremba-Niedzwiedzka K."/>
            <person name="Martijn J."/>
            <person name="Lind A.E."/>
            <person name="van Eijk R."/>
            <person name="Schleper C."/>
            <person name="Guy L."/>
            <person name="Ettema T.J."/>
        </authorList>
    </citation>
    <scope>NUCLEOTIDE SEQUENCE</scope>
</reference>
<proteinExistence type="predicted"/>
<protein>
    <submittedName>
        <fullName evidence="2">Uncharacterized protein</fullName>
    </submittedName>
</protein>